<protein>
    <submittedName>
        <fullName evidence="1">Uncharacterized protein</fullName>
    </submittedName>
</protein>
<sequence>MTLIEGLATVSGRPRVFPIELTLRNDAADAAATTAAAAAAAADAVLVVLDFFPPVARGLGPYI</sequence>
<keyword evidence="2" id="KW-1185">Reference proteome</keyword>
<dbReference type="EMBL" id="UZAI01017970">
    <property type="protein sequence ID" value="VDP31641.1"/>
    <property type="molecule type" value="Genomic_DNA"/>
</dbReference>
<organism evidence="1 2">
    <name type="scientific">Schistosoma margrebowiei</name>
    <dbReference type="NCBI Taxonomy" id="48269"/>
    <lineage>
        <taxon>Eukaryota</taxon>
        <taxon>Metazoa</taxon>
        <taxon>Spiralia</taxon>
        <taxon>Lophotrochozoa</taxon>
        <taxon>Platyhelminthes</taxon>
        <taxon>Trematoda</taxon>
        <taxon>Digenea</taxon>
        <taxon>Strigeidida</taxon>
        <taxon>Schistosomatoidea</taxon>
        <taxon>Schistosomatidae</taxon>
        <taxon>Schistosoma</taxon>
    </lineage>
</organism>
<gene>
    <name evidence="1" type="ORF">SMRZ_LOCUS19455</name>
</gene>
<proteinExistence type="predicted"/>
<reference evidence="1 2" key="1">
    <citation type="submission" date="2018-11" db="EMBL/GenBank/DDBJ databases">
        <authorList>
            <consortium name="Pathogen Informatics"/>
        </authorList>
    </citation>
    <scope>NUCLEOTIDE SEQUENCE [LARGE SCALE GENOMIC DNA]</scope>
    <source>
        <strain evidence="1 2">Zambia</strain>
    </source>
</reference>
<evidence type="ECO:0000313" key="1">
    <source>
        <dbReference type="EMBL" id="VDP31641.1"/>
    </source>
</evidence>
<dbReference type="AlphaFoldDB" id="A0A3P8CGG5"/>
<evidence type="ECO:0000313" key="2">
    <source>
        <dbReference type="Proteomes" id="UP000277204"/>
    </source>
</evidence>
<accession>A0A3P8CGG5</accession>
<dbReference type="Proteomes" id="UP000277204">
    <property type="component" value="Unassembled WGS sequence"/>
</dbReference>
<name>A0A3P8CGG5_9TREM</name>